<protein>
    <recommendedName>
        <fullName evidence="1">Xaa-Pro dipeptidyl-peptidase C-terminal domain-containing protein</fullName>
    </recommendedName>
</protein>
<evidence type="ECO:0000313" key="2">
    <source>
        <dbReference type="EMBL" id="KEQ92997.1"/>
    </source>
</evidence>
<sequence length="110" mass="12585">MKEKDVVSVEHVADSYQTKPSEFLYTFDKPTNVVGHSKAELWMSCYDLDDMDVFVSLRKVSKDGKDLEHVNVPWRSLPAEVDTQDDVPMAQTVKVIRMWHTPSFPPRSGS</sequence>
<dbReference type="OrthoDB" id="2578740at2759"/>
<name>A0A074YFY5_AURSE</name>
<dbReference type="Pfam" id="PF08530">
    <property type="entry name" value="PepX_C"/>
    <property type="match status" value="1"/>
</dbReference>
<dbReference type="EMBL" id="KL584767">
    <property type="protein sequence ID" value="KEQ92997.1"/>
    <property type="molecule type" value="Genomic_DNA"/>
</dbReference>
<reference evidence="2 3" key="1">
    <citation type="journal article" date="2014" name="BMC Genomics">
        <title>Genome sequencing of four Aureobasidium pullulans varieties: biotechnological potential, stress tolerance, and description of new species.</title>
        <authorList>
            <person name="Gostin Ar C."/>
            <person name="Ohm R.A."/>
            <person name="Kogej T."/>
            <person name="Sonjak S."/>
            <person name="Turk M."/>
            <person name="Zajc J."/>
            <person name="Zalar P."/>
            <person name="Grube M."/>
            <person name="Sun H."/>
            <person name="Han J."/>
            <person name="Sharma A."/>
            <person name="Chiniquy J."/>
            <person name="Ngan C.Y."/>
            <person name="Lipzen A."/>
            <person name="Barry K."/>
            <person name="Grigoriev I.V."/>
            <person name="Gunde-Cimerman N."/>
        </authorList>
    </citation>
    <scope>NUCLEOTIDE SEQUENCE [LARGE SCALE GENOMIC DNA]</scope>
    <source>
        <strain evidence="2 3">EXF-2481</strain>
    </source>
</reference>
<accession>A0A074YFY5</accession>
<dbReference type="InParanoid" id="A0A074YFY5"/>
<dbReference type="SUPFAM" id="SSF49785">
    <property type="entry name" value="Galactose-binding domain-like"/>
    <property type="match status" value="1"/>
</dbReference>
<dbReference type="Proteomes" id="UP000030641">
    <property type="component" value="Unassembled WGS sequence"/>
</dbReference>
<dbReference type="STRING" id="1043005.A0A074YFY5"/>
<dbReference type="GeneID" id="25367075"/>
<gene>
    <name evidence="2" type="ORF">AUEXF2481DRAFT_42194</name>
</gene>
<keyword evidence="3" id="KW-1185">Reference proteome</keyword>
<dbReference type="HOGENOM" id="CLU_2170582_0_0_1"/>
<organism evidence="2 3">
    <name type="scientific">Aureobasidium subglaciale (strain EXF-2481)</name>
    <name type="common">Aureobasidium pullulans var. subglaciale</name>
    <dbReference type="NCBI Taxonomy" id="1043005"/>
    <lineage>
        <taxon>Eukaryota</taxon>
        <taxon>Fungi</taxon>
        <taxon>Dikarya</taxon>
        <taxon>Ascomycota</taxon>
        <taxon>Pezizomycotina</taxon>
        <taxon>Dothideomycetes</taxon>
        <taxon>Dothideomycetidae</taxon>
        <taxon>Dothideales</taxon>
        <taxon>Saccotheciaceae</taxon>
        <taxon>Aureobasidium</taxon>
    </lineage>
</organism>
<dbReference type="GO" id="GO:0008239">
    <property type="term" value="F:dipeptidyl-peptidase activity"/>
    <property type="evidence" value="ECO:0007669"/>
    <property type="project" value="InterPro"/>
</dbReference>
<dbReference type="AlphaFoldDB" id="A0A074YFY5"/>
<dbReference type="RefSeq" id="XP_013341563.1">
    <property type="nucleotide sequence ID" value="XM_013486109.1"/>
</dbReference>
<proteinExistence type="predicted"/>
<dbReference type="Gene3D" id="2.60.120.260">
    <property type="entry name" value="Galactose-binding domain-like"/>
    <property type="match status" value="1"/>
</dbReference>
<dbReference type="InterPro" id="IPR013736">
    <property type="entry name" value="Xaa-Pro_dipept_C"/>
</dbReference>
<dbReference type="InterPro" id="IPR008979">
    <property type="entry name" value="Galactose-bd-like_sf"/>
</dbReference>
<feature type="domain" description="Xaa-Pro dipeptidyl-peptidase C-terminal" evidence="1">
    <location>
        <begin position="22"/>
        <end position="66"/>
    </location>
</feature>
<evidence type="ECO:0000259" key="1">
    <source>
        <dbReference type="Pfam" id="PF08530"/>
    </source>
</evidence>
<evidence type="ECO:0000313" key="3">
    <source>
        <dbReference type="Proteomes" id="UP000030641"/>
    </source>
</evidence>